<sequence length="138" mass="15262">MEEESQAVGGVDSAQHGSTTPVCRRRPLRRTPQGFSKLLGAKFKSPVPRVKAAAWQGDKESLRREMDSVRDRTAAVDLEIGQLTAQGCSPDELDVHIRKLHDYNELKDAAQSLLGQLAVLRGITTRDLYSNYGLDVED</sequence>
<dbReference type="GO" id="GO:0000724">
    <property type="term" value="P:double-strand break repair via homologous recombination"/>
    <property type="evidence" value="ECO:0007669"/>
    <property type="project" value="TreeGrafter"/>
</dbReference>
<dbReference type="KEGG" id="pmrn:116958212"/>
<dbReference type="AlphaFoldDB" id="A0AAJ7UHL1"/>
<accession>A0AAJ7UHL1</accession>
<evidence type="ECO:0000313" key="8">
    <source>
        <dbReference type="Proteomes" id="UP001318040"/>
    </source>
</evidence>
<dbReference type="PANTHER" id="PTHR28529">
    <property type="entry name" value="DNA REPAIR PROTEIN SWI5 HOMOLOG"/>
    <property type="match status" value="1"/>
</dbReference>
<evidence type="ECO:0000256" key="1">
    <source>
        <dbReference type="ARBA" id="ARBA00008060"/>
    </source>
</evidence>
<dbReference type="Proteomes" id="UP001318040">
    <property type="component" value="Chromosome 74"/>
</dbReference>
<dbReference type="GeneID" id="116958212"/>
<evidence type="ECO:0000256" key="4">
    <source>
        <dbReference type="ARBA" id="ARBA00023204"/>
    </source>
</evidence>
<dbReference type="PANTHER" id="PTHR28529:SF2">
    <property type="entry name" value="DNA REPAIR PROTEIN SWI5 HOMOLOG"/>
    <property type="match status" value="1"/>
</dbReference>
<dbReference type="RefSeq" id="XP_032836621.1">
    <property type="nucleotide sequence ID" value="XM_032980730.1"/>
</dbReference>
<dbReference type="Pfam" id="PF07061">
    <property type="entry name" value="Swi5"/>
    <property type="match status" value="1"/>
</dbReference>
<dbReference type="GO" id="GO:0034974">
    <property type="term" value="C:Swi5-Swi2 complex"/>
    <property type="evidence" value="ECO:0007669"/>
    <property type="project" value="TreeGrafter"/>
</dbReference>
<evidence type="ECO:0000256" key="5">
    <source>
        <dbReference type="ARBA" id="ARBA00025380"/>
    </source>
</evidence>
<feature type="region of interest" description="Disordered" evidence="7">
    <location>
        <begin position="1"/>
        <end position="30"/>
    </location>
</feature>
<evidence type="ECO:0000256" key="3">
    <source>
        <dbReference type="ARBA" id="ARBA00022763"/>
    </source>
</evidence>
<comment type="similarity">
    <text evidence="1">Belongs to the SWI5/SAE3 family.</text>
</comment>
<keyword evidence="8" id="KW-1185">Reference proteome</keyword>
<evidence type="ECO:0000256" key="7">
    <source>
        <dbReference type="SAM" id="MobiDB-lite"/>
    </source>
</evidence>
<comment type="function">
    <text evidence="5">Component of the swi5-sfr1 complex, a complex required for double-strand break repair via homologous recombination.</text>
</comment>
<evidence type="ECO:0000256" key="2">
    <source>
        <dbReference type="ARBA" id="ARBA00019825"/>
    </source>
</evidence>
<evidence type="ECO:0000256" key="6">
    <source>
        <dbReference type="ARBA" id="ARBA00030081"/>
    </source>
</evidence>
<dbReference type="Gene3D" id="1.20.5.170">
    <property type="match status" value="1"/>
</dbReference>
<organism evidence="8 9">
    <name type="scientific">Petromyzon marinus</name>
    <name type="common">Sea lamprey</name>
    <dbReference type="NCBI Taxonomy" id="7757"/>
    <lineage>
        <taxon>Eukaryota</taxon>
        <taxon>Metazoa</taxon>
        <taxon>Chordata</taxon>
        <taxon>Craniata</taxon>
        <taxon>Vertebrata</taxon>
        <taxon>Cyclostomata</taxon>
        <taxon>Hyperoartia</taxon>
        <taxon>Petromyzontiformes</taxon>
        <taxon>Petromyzontidae</taxon>
        <taxon>Petromyzon</taxon>
    </lineage>
</organism>
<dbReference type="InterPro" id="IPR010760">
    <property type="entry name" value="DNA-repair_Swi5"/>
</dbReference>
<reference evidence="9" key="1">
    <citation type="submission" date="2025-08" db="UniProtKB">
        <authorList>
            <consortium name="RefSeq"/>
        </authorList>
    </citation>
    <scope>IDENTIFICATION</scope>
    <source>
        <tissue evidence="9">Sperm</tissue>
    </source>
</reference>
<keyword evidence="3" id="KW-0227">DNA damage</keyword>
<dbReference type="GO" id="GO:0032798">
    <property type="term" value="C:Swi5-Sfr1 complex"/>
    <property type="evidence" value="ECO:0007669"/>
    <property type="project" value="TreeGrafter"/>
</dbReference>
<evidence type="ECO:0000313" key="9">
    <source>
        <dbReference type="RefSeq" id="XP_032836621.1"/>
    </source>
</evidence>
<dbReference type="CTD" id="375757"/>
<protein>
    <recommendedName>
        <fullName evidence="2">DNA repair protein SWI5 homolog</fullName>
    </recommendedName>
    <alternativeName>
        <fullName evidence="6">Protein SAE3 homolog</fullName>
    </alternativeName>
</protein>
<proteinExistence type="inferred from homology"/>
<keyword evidence="4" id="KW-0234">DNA repair</keyword>
<name>A0AAJ7UHL1_PETMA</name>
<gene>
    <name evidence="9" type="primary">SWI5</name>
</gene>